<protein>
    <recommendedName>
        <fullName evidence="3">Protein-tyrosine-phosphatase</fullName>
    </recommendedName>
</protein>
<dbReference type="RefSeq" id="WP_183337436.1">
    <property type="nucleotide sequence ID" value="NZ_JACHZG010000001.1"/>
</dbReference>
<dbReference type="AlphaFoldDB" id="A0A7W5JUC4"/>
<evidence type="ECO:0008006" key="3">
    <source>
        <dbReference type="Google" id="ProtNLM"/>
    </source>
</evidence>
<dbReference type="SUPFAM" id="SSF52788">
    <property type="entry name" value="Phosphotyrosine protein phosphatases I"/>
    <property type="match status" value="1"/>
</dbReference>
<reference evidence="1 2" key="1">
    <citation type="submission" date="2020-08" db="EMBL/GenBank/DDBJ databases">
        <title>Sequencing the genomes of 1000 actinobacteria strains.</title>
        <authorList>
            <person name="Klenk H.-P."/>
        </authorList>
    </citation>
    <scope>NUCLEOTIDE SEQUENCE [LARGE SCALE GENOMIC DNA]</scope>
    <source>
        <strain evidence="1 2">DSM 11053</strain>
    </source>
</reference>
<evidence type="ECO:0000313" key="2">
    <source>
        <dbReference type="Proteomes" id="UP000565572"/>
    </source>
</evidence>
<keyword evidence="2" id="KW-1185">Reference proteome</keyword>
<organism evidence="1 2">
    <name type="scientific">Microlunatus antarcticus</name>
    <dbReference type="NCBI Taxonomy" id="53388"/>
    <lineage>
        <taxon>Bacteria</taxon>
        <taxon>Bacillati</taxon>
        <taxon>Actinomycetota</taxon>
        <taxon>Actinomycetes</taxon>
        <taxon>Propionibacteriales</taxon>
        <taxon>Propionibacteriaceae</taxon>
        <taxon>Microlunatus</taxon>
    </lineage>
</organism>
<dbReference type="InterPro" id="IPR036196">
    <property type="entry name" value="Ptyr_pPase_sf"/>
</dbReference>
<proteinExistence type="predicted"/>
<gene>
    <name evidence="1" type="ORF">FHX39_001443</name>
</gene>
<dbReference type="Gene3D" id="3.40.50.2300">
    <property type="match status" value="1"/>
</dbReference>
<evidence type="ECO:0000313" key="1">
    <source>
        <dbReference type="EMBL" id="MBB3326499.1"/>
    </source>
</evidence>
<dbReference type="EMBL" id="JACHZG010000001">
    <property type="protein sequence ID" value="MBB3326499.1"/>
    <property type="molecule type" value="Genomic_DNA"/>
</dbReference>
<dbReference type="Proteomes" id="UP000565572">
    <property type="component" value="Unassembled WGS sequence"/>
</dbReference>
<accession>A0A7W5JUC4</accession>
<name>A0A7W5JUC4_9ACTN</name>
<comment type="caution">
    <text evidence="1">The sequence shown here is derived from an EMBL/GenBank/DDBJ whole genome shotgun (WGS) entry which is preliminary data.</text>
</comment>
<sequence>MPKVLFVGDDASSTQIAETLLRRLVGDRIEISTAGAQLPDPGGRADQMLVMMGLDPAHEERLSVRSLHSADRVVILSTTLDVARVPGRSYEEWDVENDDLQERVRVLALDLLGREPDRRTRPLDVVRRILAFVRATVRR</sequence>